<feature type="region of interest" description="Disordered" evidence="5">
    <location>
        <begin position="238"/>
        <end position="258"/>
    </location>
</feature>
<dbReference type="Gene3D" id="3.40.50.2300">
    <property type="match status" value="1"/>
</dbReference>
<comment type="caution">
    <text evidence="7">The sequence shown here is derived from an EMBL/GenBank/DDBJ whole genome shotgun (WGS) entry which is preliminary data.</text>
</comment>
<dbReference type="PANTHER" id="PTHR32071">
    <property type="entry name" value="TRANSCRIPTIONAL REGULATORY PROTEIN"/>
    <property type="match status" value="1"/>
</dbReference>
<dbReference type="PROSITE" id="PS50045">
    <property type="entry name" value="SIGMA54_INTERACT_4"/>
    <property type="match status" value="1"/>
</dbReference>
<dbReference type="InterPro" id="IPR009057">
    <property type="entry name" value="Homeodomain-like_sf"/>
</dbReference>
<dbReference type="Gene3D" id="3.40.50.10660">
    <property type="entry name" value="PrpR receptor domain-like"/>
    <property type="match status" value="1"/>
</dbReference>
<proteinExistence type="predicted"/>
<evidence type="ECO:0000256" key="2">
    <source>
        <dbReference type="ARBA" id="ARBA00022840"/>
    </source>
</evidence>
<dbReference type="InterPro" id="IPR058031">
    <property type="entry name" value="AAA_lid_NorR"/>
</dbReference>
<evidence type="ECO:0000256" key="5">
    <source>
        <dbReference type="SAM" id="MobiDB-lite"/>
    </source>
</evidence>
<dbReference type="Pfam" id="PF06506">
    <property type="entry name" value="PrpR_N"/>
    <property type="match status" value="1"/>
</dbReference>
<reference evidence="7 8" key="1">
    <citation type="submission" date="2021-03" db="EMBL/GenBank/DDBJ databases">
        <title>Antimicrobial resistance genes in bacteria isolated from Japanese honey, and their potential for conferring macrolide and lincosamide resistance in the American foulbrood pathogen Paenibacillus larvae.</title>
        <authorList>
            <person name="Okamoto M."/>
            <person name="Kumagai M."/>
            <person name="Kanamori H."/>
            <person name="Takamatsu D."/>
        </authorList>
    </citation>
    <scope>NUCLEOTIDE SEQUENCE [LARGE SCALE GENOMIC DNA]</scope>
    <source>
        <strain evidence="7 8">J21TS3</strain>
    </source>
</reference>
<dbReference type="Gene3D" id="1.10.10.60">
    <property type="entry name" value="Homeodomain-like"/>
    <property type="match status" value="1"/>
</dbReference>
<keyword evidence="2" id="KW-0067">ATP-binding</keyword>
<dbReference type="InterPro" id="IPR002197">
    <property type="entry name" value="HTH_Fis"/>
</dbReference>
<keyword evidence="8" id="KW-1185">Reference proteome</keyword>
<keyword evidence="3" id="KW-0805">Transcription regulation</keyword>
<organism evidence="7 8">
    <name type="scientific">Paenibacillus cookii</name>
    <dbReference type="NCBI Taxonomy" id="157839"/>
    <lineage>
        <taxon>Bacteria</taxon>
        <taxon>Bacillati</taxon>
        <taxon>Bacillota</taxon>
        <taxon>Bacilli</taxon>
        <taxon>Bacillales</taxon>
        <taxon>Paenibacillaceae</taxon>
        <taxon>Paenibacillus</taxon>
    </lineage>
</organism>
<dbReference type="Proteomes" id="UP000680638">
    <property type="component" value="Unassembled WGS sequence"/>
</dbReference>
<sequence length="568" mass="63671">MVNMKIKALFVAPYAAMENLIEECRKQESELDLTIRTGNLQEGVALAKQAEAEGFDCIISRGGTAKLISEAVDIPVIDVRVSGYDMLRVLTLANDFPRKKAIVGFPAITAGAKAIIDLLDIPIDMFTIRDESETEALLRQLKEDGYQLIMGDVVTFETASRLGLLGILIQSGRESIFDAFKEAATVSRWLAKSRQEIERLKGFLRAAASDLMVLADNGSVVYEQWKTFSARPELDIPVAEGASEPGGPSREMVHATDPDGQSVQVVKTRIAIGESAYWLCEFFKQPTRREAEDKLRIHREPAPLIIHQSEAMNTCLTMIGRSVTYDRFIFIGGKGTGKRLLARHLHDLKTKGHGYFASVKAADLRELSPEEIPEEVRTVYVHAFDRLPGGREEIQWQKIEALKRRGLTLIFAMTEEEASGEHRIYEDGTIHVHVPALAERKEDLKELVTTFLLHFSQTLGTSAIRMTEKGMKLLADYDWPGNVSELKVLLQEAVVLEKGYVIEHSLIEQLLRRKGSESGASSELLKGTLDQIERKIIEKVLEEEGFNQTKAAKRLQINRSTLWRKLKD</sequence>
<evidence type="ECO:0000313" key="7">
    <source>
        <dbReference type="EMBL" id="GIO67942.1"/>
    </source>
</evidence>
<evidence type="ECO:0000256" key="1">
    <source>
        <dbReference type="ARBA" id="ARBA00022741"/>
    </source>
</evidence>
<protein>
    <submittedName>
        <fullName evidence="7">Sigma-54-dependent Fis family transcriptional regulator</fullName>
    </submittedName>
</protein>
<dbReference type="InterPro" id="IPR002078">
    <property type="entry name" value="Sigma_54_int"/>
</dbReference>
<keyword evidence="4" id="KW-0804">Transcription</keyword>
<dbReference type="Pfam" id="PF02954">
    <property type="entry name" value="HTH_8"/>
    <property type="match status" value="1"/>
</dbReference>
<name>A0ABQ4LXD9_9BACL</name>
<evidence type="ECO:0000256" key="4">
    <source>
        <dbReference type="ARBA" id="ARBA00023163"/>
    </source>
</evidence>
<gene>
    <name evidence="7" type="ORF">J21TS3_27630</name>
</gene>
<dbReference type="InterPro" id="IPR027417">
    <property type="entry name" value="P-loop_NTPase"/>
</dbReference>
<dbReference type="InterPro" id="IPR010524">
    <property type="entry name" value="Sig_transdc_resp-reg_PrpR_N"/>
</dbReference>
<feature type="domain" description="Sigma-54 factor interaction" evidence="6">
    <location>
        <begin position="305"/>
        <end position="495"/>
    </location>
</feature>
<dbReference type="Pfam" id="PF25601">
    <property type="entry name" value="AAA_lid_14"/>
    <property type="match status" value="1"/>
</dbReference>
<evidence type="ECO:0000256" key="3">
    <source>
        <dbReference type="ARBA" id="ARBA00023015"/>
    </source>
</evidence>
<dbReference type="Gene3D" id="1.10.8.60">
    <property type="match status" value="1"/>
</dbReference>
<keyword evidence="1" id="KW-0547">Nucleotide-binding</keyword>
<dbReference type="SUPFAM" id="SSF159800">
    <property type="entry name" value="PrpR receptor domain-like"/>
    <property type="match status" value="1"/>
</dbReference>
<dbReference type="SUPFAM" id="SSF46689">
    <property type="entry name" value="Homeodomain-like"/>
    <property type="match status" value="1"/>
</dbReference>
<dbReference type="EMBL" id="BORW01000013">
    <property type="protein sequence ID" value="GIO67942.1"/>
    <property type="molecule type" value="Genomic_DNA"/>
</dbReference>
<dbReference type="Pfam" id="PF00158">
    <property type="entry name" value="Sigma54_activat"/>
    <property type="match status" value="1"/>
</dbReference>
<dbReference type="PRINTS" id="PR01590">
    <property type="entry name" value="HTHFIS"/>
</dbReference>
<accession>A0ABQ4LXD9</accession>
<evidence type="ECO:0000313" key="8">
    <source>
        <dbReference type="Proteomes" id="UP000680638"/>
    </source>
</evidence>
<dbReference type="SUPFAM" id="SSF52540">
    <property type="entry name" value="P-loop containing nucleoside triphosphate hydrolases"/>
    <property type="match status" value="1"/>
</dbReference>
<evidence type="ECO:0000259" key="6">
    <source>
        <dbReference type="PROSITE" id="PS50045"/>
    </source>
</evidence>